<accession>A0A1R4AAB0</accession>
<evidence type="ECO:0000256" key="1">
    <source>
        <dbReference type="ARBA" id="ARBA00004141"/>
    </source>
</evidence>
<dbReference type="Pfam" id="PF03381">
    <property type="entry name" value="CDC50"/>
    <property type="match status" value="1"/>
</dbReference>
<evidence type="ECO:0000256" key="4">
    <source>
        <dbReference type="ARBA" id="ARBA00022989"/>
    </source>
</evidence>
<comment type="similarity">
    <text evidence="2">Belongs to the CDC50/LEM3 family.</text>
</comment>
<evidence type="ECO:0000256" key="6">
    <source>
        <dbReference type="SAM" id="MobiDB-lite"/>
    </source>
</evidence>
<feature type="region of interest" description="Disordered" evidence="6">
    <location>
        <begin position="1"/>
        <end position="27"/>
    </location>
</feature>
<keyword evidence="3" id="KW-0812">Transmembrane</keyword>
<feature type="compositionally biased region" description="Polar residues" evidence="6">
    <location>
        <begin position="16"/>
        <end position="27"/>
    </location>
</feature>
<comment type="subcellular location">
    <subcellularLocation>
        <location evidence="1">Membrane</location>
        <topology evidence="1">Multi-pass membrane protein</topology>
    </subcellularLocation>
</comment>
<evidence type="ECO:0000313" key="7">
    <source>
        <dbReference type="EMBL" id="SJK85936.1"/>
    </source>
</evidence>
<dbReference type="OrthoDB" id="340608at2759"/>
<protein>
    <submittedName>
        <fullName evidence="7">ALA-interacting subunit 5</fullName>
    </submittedName>
</protein>
<evidence type="ECO:0000256" key="5">
    <source>
        <dbReference type="ARBA" id="ARBA00023136"/>
    </source>
</evidence>
<dbReference type="KEGG" id="bmic:BMR1_02g01740"/>
<dbReference type="GO" id="GO:0005886">
    <property type="term" value="C:plasma membrane"/>
    <property type="evidence" value="ECO:0007669"/>
    <property type="project" value="TreeGrafter"/>
</dbReference>
<dbReference type="PANTHER" id="PTHR10926">
    <property type="entry name" value="CELL CYCLE CONTROL PROTEIN 50"/>
    <property type="match status" value="1"/>
</dbReference>
<dbReference type="GeneID" id="24424133"/>
<dbReference type="GO" id="GO:0005783">
    <property type="term" value="C:endoplasmic reticulum"/>
    <property type="evidence" value="ECO:0007669"/>
    <property type="project" value="TreeGrafter"/>
</dbReference>
<keyword evidence="4" id="KW-1133">Transmembrane helix</keyword>
<name>A0A1R4AAB0_BABMR</name>
<evidence type="ECO:0000256" key="2">
    <source>
        <dbReference type="ARBA" id="ARBA00009457"/>
    </source>
</evidence>
<dbReference type="Proteomes" id="UP000002899">
    <property type="component" value="Chromosome II"/>
</dbReference>
<evidence type="ECO:0000256" key="3">
    <source>
        <dbReference type="ARBA" id="ARBA00022692"/>
    </source>
</evidence>
<dbReference type="RefSeq" id="XP_021338143.1">
    <property type="nucleotide sequence ID" value="XM_021481507.1"/>
</dbReference>
<organism evidence="7 8">
    <name type="scientific">Babesia microti (strain RI)</name>
    <dbReference type="NCBI Taxonomy" id="1133968"/>
    <lineage>
        <taxon>Eukaryota</taxon>
        <taxon>Sar</taxon>
        <taxon>Alveolata</taxon>
        <taxon>Apicomplexa</taxon>
        <taxon>Aconoidasida</taxon>
        <taxon>Piroplasmida</taxon>
        <taxon>Babesiidae</taxon>
        <taxon>Babesia</taxon>
    </lineage>
</organism>
<reference evidence="7 8" key="3">
    <citation type="journal article" date="2016" name="Sci. Rep.">
        <title>Genome-wide diversity and gene expression profiling of Babesia microti isolates identify polymorphic genes that mediate host-pathogen interactions.</title>
        <authorList>
            <person name="Silva J.C."/>
            <person name="Cornillot E."/>
            <person name="McCracken C."/>
            <person name="Usmani-Brown S."/>
            <person name="Dwivedi A."/>
            <person name="Ifeonu O.O."/>
            <person name="Crabtree J."/>
            <person name="Gotia H.T."/>
            <person name="Virji A.Z."/>
            <person name="Reynes C."/>
            <person name="Colinge J."/>
            <person name="Kumar V."/>
            <person name="Lawres L."/>
            <person name="Pazzi J.E."/>
            <person name="Pablo J.V."/>
            <person name="Hung C."/>
            <person name="Brancato J."/>
            <person name="Kumari P."/>
            <person name="Orvis J."/>
            <person name="Tretina K."/>
            <person name="Chibucos M."/>
            <person name="Ott S."/>
            <person name="Sadzewicz L."/>
            <person name="Sengamalay N."/>
            <person name="Shetty A.C."/>
            <person name="Su Q."/>
            <person name="Tallon L."/>
            <person name="Fraser C.M."/>
            <person name="Frutos R."/>
            <person name="Molina D.M."/>
            <person name="Krause P.J."/>
            <person name="Ben Mamoun C."/>
        </authorList>
    </citation>
    <scope>NUCLEOTIDE SEQUENCE [LARGE SCALE GENOMIC DNA]</scope>
    <source>
        <strain evidence="7 8">RI</strain>
    </source>
</reference>
<sequence>MCAKMDIPDNSRDTSQENNDSSISNEYSKAKNNSVDINVPIIQSERSLYTENNGETSIWSTLDSCHINNMEKIKQLDLNRNKFAFIIYRPIPSVVICLSIGTFMLAIGITMALLGRTIDTVFIQYKESETDPIKFEVKQTLYSPVYMYYRITNFYASHKKYTNDSIYNISDQNRCLAVNKLRELVDFRCFNGKNTLYPGDEGDKICDMTTMDMDIFNRDIYPCGISSATIMTDEYRICTNSDLKNCYEHTMPVDSRDSDIFRNLFEYDENKLVWIDPMNIRLRRWNVSAFGPNFQVLYGIIEQDIPAGTYYLNVKNNTWPSNEWNAEKGIALVTTTIFGGKSTPFMIIIFTIGSLYFLTGIFFLVMHILTCISKKDGLDELTSMEDVSNVKDCSITETMDDGFSEHFDLDDEKVPCLCPYH</sequence>
<keyword evidence="5" id="KW-0472">Membrane</keyword>
<reference evidence="7 8" key="1">
    <citation type="journal article" date="2012" name="Nucleic Acids Res.">
        <title>Sequencing of the smallest Apicomplexan genome from the human pathogen Babesia microti.</title>
        <authorList>
            <person name="Cornillot E."/>
            <person name="Hadj-Kaddour K."/>
            <person name="Dassouli A."/>
            <person name="Noel B."/>
            <person name="Ranwez V."/>
            <person name="Vacherie B."/>
            <person name="Augagneur Y."/>
            <person name="Bres V."/>
            <person name="Duclos A."/>
            <person name="Randazzo S."/>
            <person name="Carcy B."/>
            <person name="Debierre-Grockiego F."/>
            <person name="Delbecq S."/>
            <person name="Moubri-Menage K."/>
            <person name="Shams-Eldin H."/>
            <person name="Usmani-Brown S."/>
            <person name="Bringaud F."/>
            <person name="Wincker P."/>
            <person name="Vivares C.P."/>
            <person name="Schwarz R.T."/>
            <person name="Schetters T.P."/>
            <person name="Krause P.J."/>
            <person name="Gorenflot A."/>
            <person name="Berry V."/>
            <person name="Barbe V."/>
            <person name="Ben Mamoun C."/>
        </authorList>
    </citation>
    <scope>NUCLEOTIDE SEQUENCE [LARGE SCALE GENOMIC DNA]</scope>
    <source>
        <strain evidence="7 8">RI</strain>
    </source>
</reference>
<dbReference type="GO" id="GO:0005794">
    <property type="term" value="C:Golgi apparatus"/>
    <property type="evidence" value="ECO:0007669"/>
    <property type="project" value="TreeGrafter"/>
</dbReference>
<dbReference type="EMBL" id="FO082872">
    <property type="protein sequence ID" value="SJK85936.1"/>
    <property type="molecule type" value="Genomic_DNA"/>
</dbReference>
<keyword evidence="8" id="KW-1185">Reference proteome</keyword>
<proteinExistence type="inferred from homology"/>
<feature type="compositionally biased region" description="Basic and acidic residues" evidence="6">
    <location>
        <begin position="1"/>
        <end position="15"/>
    </location>
</feature>
<gene>
    <name evidence="7" type="ORF">BMR1_02g01740</name>
</gene>
<reference evidence="7 8" key="2">
    <citation type="journal article" date="2013" name="PLoS ONE">
        <title>Whole genome mapping and re-organization of the nuclear and mitochondrial genomes of Babesia microti isolates.</title>
        <authorList>
            <person name="Cornillot E."/>
            <person name="Dassouli A."/>
            <person name="Garg A."/>
            <person name="Pachikara N."/>
            <person name="Randazzo S."/>
            <person name="Depoix D."/>
            <person name="Carcy B."/>
            <person name="Delbecq S."/>
            <person name="Frutos R."/>
            <person name="Silva J.C."/>
            <person name="Sutton R."/>
            <person name="Krause P.J."/>
            <person name="Mamoun C.B."/>
        </authorList>
    </citation>
    <scope>NUCLEOTIDE SEQUENCE [LARGE SCALE GENOMIC DNA]</scope>
    <source>
        <strain evidence="7 8">RI</strain>
    </source>
</reference>
<dbReference type="PANTHER" id="PTHR10926:SF0">
    <property type="entry name" value="CDC50, ISOFORM A"/>
    <property type="match status" value="1"/>
</dbReference>
<evidence type="ECO:0000313" key="8">
    <source>
        <dbReference type="Proteomes" id="UP000002899"/>
    </source>
</evidence>
<dbReference type="VEuPathDB" id="PiroplasmaDB:BMR1_02g01740"/>
<dbReference type="AlphaFoldDB" id="A0A1R4AAB0"/>
<dbReference type="InterPro" id="IPR005045">
    <property type="entry name" value="CDC50/LEM3_fam"/>
</dbReference>